<evidence type="ECO:0000313" key="4">
    <source>
        <dbReference type="Proteomes" id="UP001055336"/>
    </source>
</evidence>
<feature type="domain" description="AMP-binding enzyme C-terminal" evidence="2">
    <location>
        <begin position="409"/>
        <end position="480"/>
    </location>
</feature>
<dbReference type="PANTHER" id="PTHR43767">
    <property type="entry name" value="LONG-CHAIN-FATTY-ACID--COA LIGASE"/>
    <property type="match status" value="1"/>
</dbReference>
<sequence>MDGPVNLFALLDQVAQRFPDHGAVYHGQRCCCTWKELRDRALRLAGSLRPEHPPGARIAIASENRPEIVELLFGIWAAECVAVPINYKLHPREMVQILDDAGASLVFASPTIAAQLESAFTAEAVASPSYSRRFDALAAAVPHTDPTALAWLFYTSGTTGKSKGAMLSHRNLIAMTIAHLADMDAPDQNCSLVHAAPMSHGSGLYIPAYVSRGARQVVPERGGFDPDEFLDLCEQHPGSSAFLAPTMVQRVIETGRNRPAHLRTVIYGGGPMYVDSMKKALAAFGPVFAQIYGQGESPMTITGLRRVDHEDAGDAILGSVGYARSGVDVAVLRDDGSRATVGEIGEIVCRGDVVMDGYWGNPAATTETLRDGWLRTGDMGSLDARGYLTLHDRSKDVVISGGSNVYPREVEEALLEHRGVSEACVVGAPDAEWGEIVVAFIVGTADPEDLDAHLLNRIARFKRPKRYLFVDELPKNSYGKVLKKDLRQQLV</sequence>
<feature type="domain" description="AMP-dependent synthetase/ligase" evidence="1">
    <location>
        <begin position="12"/>
        <end position="359"/>
    </location>
</feature>
<dbReference type="SUPFAM" id="SSF56801">
    <property type="entry name" value="Acetyl-CoA synthetase-like"/>
    <property type="match status" value="1"/>
</dbReference>
<dbReference type="InterPro" id="IPR045851">
    <property type="entry name" value="AMP-bd_C_sf"/>
</dbReference>
<evidence type="ECO:0000313" key="3">
    <source>
        <dbReference type="EMBL" id="UMB69364.1"/>
    </source>
</evidence>
<dbReference type="Gene3D" id="3.30.300.30">
    <property type="match status" value="1"/>
</dbReference>
<gene>
    <name evidence="3" type="ORF">MKK62_23945</name>
</gene>
<dbReference type="EMBL" id="CP092488">
    <property type="protein sequence ID" value="UMB69364.1"/>
    <property type="molecule type" value="Genomic_DNA"/>
</dbReference>
<reference evidence="3" key="1">
    <citation type="submission" date="2022-08" db="EMBL/GenBank/DDBJ databases">
        <title>Whole genome sequencing of non-tuberculosis mycobacteria type-strains.</title>
        <authorList>
            <person name="Igarashi Y."/>
            <person name="Osugi A."/>
            <person name="Mitarai S."/>
        </authorList>
    </citation>
    <scope>NUCLEOTIDE SEQUENCE</scope>
    <source>
        <strain evidence="3">DSM 45127</strain>
    </source>
</reference>
<dbReference type="Pfam" id="PF00501">
    <property type="entry name" value="AMP-binding"/>
    <property type="match status" value="1"/>
</dbReference>
<proteinExistence type="predicted"/>
<protein>
    <submittedName>
        <fullName evidence="3">AMP-binding protein</fullName>
    </submittedName>
</protein>
<dbReference type="InterPro" id="IPR025110">
    <property type="entry name" value="AMP-bd_C"/>
</dbReference>
<dbReference type="Pfam" id="PF13193">
    <property type="entry name" value="AMP-binding_C"/>
    <property type="match status" value="1"/>
</dbReference>
<dbReference type="Gene3D" id="3.40.50.12780">
    <property type="entry name" value="N-terminal domain of ligase-like"/>
    <property type="match status" value="1"/>
</dbReference>
<dbReference type="InterPro" id="IPR042099">
    <property type="entry name" value="ANL_N_sf"/>
</dbReference>
<evidence type="ECO:0000259" key="1">
    <source>
        <dbReference type="Pfam" id="PF00501"/>
    </source>
</evidence>
<dbReference type="InterPro" id="IPR000873">
    <property type="entry name" value="AMP-dep_synth/lig_dom"/>
</dbReference>
<evidence type="ECO:0000259" key="2">
    <source>
        <dbReference type="Pfam" id="PF13193"/>
    </source>
</evidence>
<dbReference type="InterPro" id="IPR020845">
    <property type="entry name" value="AMP-binding_CS"/>
</dbReference>
<organism evidence="3 4">
    <name type="scientific">Mycobacterium paraterrae</name>
    <dbReference type="NCBI Taxonomy" id="577492"/>
    <lineage>
        <taxon>Bacteria</taxon>
        <taxon>Bacillati</taxon>
        <taxon>Actinomycetota</taxon>
        <taxon>Actinomycetes</taxon>
        <taxon>Mycobacteriales</taxon>
        <taxon>Mycobacteriaceae</taxon>
        <taxon>Mycobacterium</taxon>
    </lineage>
</organism>
<dbReference type="PROSITE" id="PS00455">
    <property type="entry name" value="AMP_BINDING"/>
    <property type="match status" value="1"/>
</dbReference>
<dbReference type="PANTHER" id="PTHR43767:SF7">
    <property type="entry name" value="MEDIUM_LONG-CHAIN-FATTY-ACID--COA LIGASE FADD8"/>
    <property type="match status" value="1"/>
</dbReference>
<keyword evidence="4" id="KW-1185">Reference proteome</keyword>
<dbReference type="Proteomes" id="UP001055336">
    <property type="component" value="Chromosome"/>
</dbReference>
<dbReference type="InterPro" id="IPR050237">
    <property type="entry name" value="ATP-dep_AMP-bd_enzyme"/>
</dbReference>
<name>A0ABY3VRU5_9MYCO</name>
<dbReference type="RefSeq" id="WP_240261098.1">
    <property type="nucleotide sequence ID" value="NZ_CP092488.2"/>
</dbReference>
<accession>A0ABY3VRU5</accession>